<dbReference type="Gene3D" id="3.30.390.10">
    <property type="entry name" value="Enolase-like, N-terminal domain"/>
    <property type="match status" value="1"/>
</dbReference>
<organism evidence="6 7">
    <name type="scientific">Shewanella ulleungensis</name>
    <dbReference type="NCBI Taxonomy" id="2282699"/>
    <lineage>
        <taxon>Bacteria</taxon>
        <taxon>Pseudomonadati</taxon>
        <taxon>Pseudomonadota</taxon>
        <taxon>Gammaproteobacteria</taxon>
        <taxon>Alteromonadales</taxon>
        <taxon>Shewanellaceae</taxon>
        <taxon>Shewanella</taxon>
    </lineage>
</organism>
<dbReference type="SUPFAM" id="SSF51604">
    <property type="entry name" value="Enolase C-terminal domain-like"/>
    <property type="match status" value="1"/>
</dbReference>
<dbReference type="PROSITE" id="PS00909">
    <property type="entry name" value="MR_MLE_2"/>
    <property type="match status" value="1"/>
</dbReference>
<dbReference type="Proteomes" id="UP000654004">
    <property type="component" value="Unassembled WGS sequence"/>
</dbReference>
<keyword evidence="1" id="KW-0479">Metal-binding</keyword>
<dbReference type="CDD" id="cd03320">
    <property type="entry name" value="OSBS"/>
    <property type="match status" value="1"/>
</dbReference>
<protein>
    <recommendedName>
        <fullName evidence="4">o-succinylbenzoate synthase</fullName>
        <ecNumber evidence="4">4.2.1.113</ecNumber>
    </recommendedName>
</protein>
<dbReference type="PANTHER" id="PTHR48073">
    <property type="entry name" value="O-SUCCINYLBENZOATE SYNTHASE-RELATED"/>
    <property type="match status" value="1"/>
</dbReference>
<dbReference type="Gene3D" id="3.20.20.120">
    <property type="entry name" value="Enolase-like C-terminal domain"/>
    <property type="match status" value="1"/>
</dbReference>
<dbReference type="NCBIfam" id="TIGR01927">
    <property type="entry name" value="menC_gam_Gplu"/>
    <property type="match status" value="1"/>
</dbReference>
<feature type="domain" description="Mandelate racemase/muconate lactonizing enzyme C-terminal" evidence="5">
    <location>
        <begin position="145"/>
        <end position="239"/>
    </location>
</feature>
<dbReference type="Pfam" id="PF13378">
    <property type="entry name" value="MR_MLE_C"/>
    <property type="match status" value="1"/>
</dbReference>
<dbReference type="SUPFAM" id="SSF54826">
    <property type="entry name" value="Enolase N-terminal domain-like"/>
    <property type="match status" value="1"/>
</dbReference>
<evidence type="ECO:0000259" key="5">
    <source>
        <dbReference type="SMART" id="SM00922"/>
    </source>
</evidence>
<dbReference type="InterPro" id="IPR036849">
    <property type="entry name" value="Enolase-like_C_sf"/>
</dbReference>
<sequence>MQSVDAPTISSTTLYQYHIALNPTLPVAKQRIDHRKGIVFVVNLTNKQQAWVEIAPLSGIDTEGLPIEGFSQESIDDVTTYLSQCSDKLIGQSVNAMIALADNILLPSCAFGFSLLHAKLTHQLPCRIDNPHTQSATVPLVYAGMTEQQLQAKLLQNGTVNSVKVKVAQTSMEDEIAFIYRVLEIAPQVSFRLDGNRGFSLEQAIDFLACLPRDKIEYIEEPCINPADNPQIYQHLGINYALDESLNSSTFDVVNAIKQQPGIGALIIKPMLLGSLATLQNMIDTAHSYGVRCIISSSLESDIGINDLRLISQALTPNETPGLDTLNAFSQSLILAPTIPHQLNINALQLIHHAGEVNEAVDS</sequence>
<dbReference type="InterPro" id="IPR013342">
    <property type="entry name" value="Mandelate_racemase_C"/>
</dbReference>
<evidence type="ECO:0000313" key="6">
    <source>
        <dbReference type="EMBL" id="GGP93844.1"/>
    </source>
</evidence>
<dbReference type="EMBL" id="BMQW01000008">
    <property type="protein sequence ID" value="GGP93844.1"/>
    <property type="molecule type" value="Genomic_DNA"/>
</dbReference>
<keyword evidence="7" id="KW-1185">Reference proteome</keyword>
<dbReference type="InterPro" id="IPR029017">
    <property type="entry name" value="Enolase-like_N"/>
</dbReference>
<dbReference type="InterPro" id="IPR029065">
    <property type="entry name" value="Enolase_C-like"/>
</dbReference>
<name>A0ABQ2QS55_9GAMM</name>
<dbReference type="EC" id="4.2.1.113" evidence="4"/>
<dbReference type="SFLD" id="SFLDG00180">
    <property type="entry name" value="muconate_cycloisomerase"/>
    <property type="match status" value="1"/>
</dbReference>
<dbReference type="PANTHER" id="PTHR48073:SF2">
    <property type="entry name" value="O-SUCCINYLBENZOATE SYNTHASE"/>
    <property type="match status" value="1"/>
</dbReference>
<dbReference type="InterPro" id="IPR041338">
    <property type="entry name" value="OSBS_N"/>
</dbReference>
<evidence type="ECO:0000256" key="4">
    <source>
        <dbReference type="NCBIfam" id="TIGR01927"/>
    </source>
</evidence>
<accession>A0ABQ2QS55</accession>
<evidence type="ECO:0000256" key="2">
    <source>
        <dbReference type="ARBA" id="ARBA00022842"/>
    </source>
</evidence>
<evidence type="ECO:0000256" key="3">
    <source>
        <dbReference type="ARBA" id="ARBA00023239"/>
    </source>
</evidence>
<dbReference type="Pfam" id="PF21508">
    <property type="entry name" value="MenC_N"/>
    <property type="match status" value="1"/>
</dbReference>
<comment type="caution">
    <text evidence="6">The sequence shown here is derived from an EMBL/GenBank/DDBJ whole genome shotgun (WGS) entry which is preliminary data.</text>
</comment>
<reference evidence="7" key="1">
    <citation type="journal article" date="2019" name="Int. J. Syst. Evol. Microbiol.">
        <title>The Global Catalogue of Microorganisms (GCM) 10K type strain sequencing project: providing services to taxonomists for standard genome sequencing and annotation.</title>
        <authorList>
            <consortium name="The Broad Institute Genomics Platform"/>
            <consortium name="The Broad Institute Genome Sequencing Center for Infectious Disease"/>
            <person name="Wu L."/>
            <person name="Ma J."/>
        </authorList>
    </citation>
    <scope>NUCLEOTIDE SEQUENCE [LARGE SCALE GENOMIC DNA]</scope>
    <source>
        <strain evidence="7">JCM 32305</strain>
    </source>
</reference>
<dbReference type="InterPro" id="IPR018110">
    <property type="entry name" value="Mandel_Rmase/mucon_lact_enz_CS"/>
</dbReference>
<dbReference type="SFLD" id="SFLDF00009">
    <property type="entry name" value="o-succinylbenzoate_synthase"/>
    <property type="match status" value="1"/>
</dbReference>
<proteinExistence type="predicted"/>
<keyword evidence="2" id="KW-0460">Magnesium</keyword>
<evidence type="ECO:0000313" key="7">
    <source>
        <dbReference type="Proteomes" id="UP000654004"/>
    </source>
</evidence>
<dbReference type="RefSeq" id="WP_188957586.1">
    <property type="nucleotide sequence ID" value="NZ_BMQW01000008.1"/>
</dbReference>
<gene>
    <name evidence="6" type="primary">menC</name>
    <name evidence="6" type="ORF">GCM10009410_29820</name>
</gene>
<dbReference type="SFLD" id="SFLDS00001">
    <property type="entry name" value="Enolase"/>
    <property type="match status" value="1"/>
</dbReference>
<dbReference type="SMART" id="SM00922">
    <property type="entry name" value="MR_MLE"/>
    <property type="match status" value="1"/>
</dbReference>
<keyword evidence="3" id="KW-0456">Lyase</keyword>
<dbReference type="NCBIfam" id="NF003473">
    <property type="entry name" value="PRK05105.1"/>
    <property type="match status" value="1"/>
</dbReference>
<evidence type="ECO:0000256" key="1">
    <source>
        <dbReference type="ARBA" id="ARBA00022723"/>
    </source>
</evidence>